<name>A0A183EES2_9BILA</name>
<organism evidence="3">
    <name type="scientific">Gongylonema pulchrum</name>
    <dbReference type="NCBI Taxonomy" id="637853"/>
    <lineage>
        <taxon>Eukaryota</taxon>
        <taxon>Metazoa</taxon>
        <taxon>Ecdysozoa</taxon>
        <taxon>Nematoda</taxon>
        <taxon>Chromadorea</taxon>
        <taxon>Rhabditida</taxon>
        <taxon>Spirurina</taxon>
        <taxon>Spiruromorpha</taxon>
        <taxon>Spiruroidea</taxon>
        <taxon>Gongylonematidae</taxon>
        <taxon>Gongylonema</taxon>
    </lineage>
</organism>
<evidence type="ECO:0000313" key="1">
    <source>
        <dbReference type="EMBL" id="VDN33891.1"/>
    </source>
</evidence>
<dbReference type="EMBL" id="UYRT01088568">
    <property type="protein sequence ID" value="VDN33891.1"/>
    <property type="molecule type" value="Genomic_DNA"/>
</dbReference>
<dbReference type="WBParaSite" id="GPUH_0001948801-mRNA-1">
    <property type="protein sequence ID" value="GPUH_0001948801-mRNA-1"/>
    <property type="gene ID" value="GPUH_0001948801"/>
</dbReference>
<sequence>MFAEYGEPPDIFTAQLSPEQLNQLFSIQLFGTEFVAVCQHLFGARRCLWHPPDPSPPWHDRLKRVRGRFNVETRKLEKQLSELTDEDDWLKDLLKDEVSFSLLRDHSNHLSK</sequence>
<evidence type="ECO:0000313" key="2">
    <source>
        <dbReference type="Proteomes" id="UP000271098"/>
    </source>
</evidence>
<keyword evidence="2" id="KW-1185">Reference proteome</keyword>
<reference evidence="3" key="1">
    <citation type="submission" date="2016-06" db="UniProtKB">
        <authorList>
            <consortium name="WormBaseParasite"/>
        </authorList>
    </citation>
    <scope>IDENTIFICATION</scope>
</reference>
<evidence type="ECO:0000313" key="3">
    <source>
        <dbReference type="WBParaSite" id="GPUH_0001948801-mRNA-1"/>
    </source>
</evidence>
<proteinExistence type="predicted"/>
<dbReference type="AlphaFoldDB" id="A0A183EES2"/>
<protein>
    <submittedName>
        <fullName evidence="3">Tau95 domain-containing protein</fullName>
    </submittedName>
</protein>
<dbReference type="Proteomes" id="UP000271098">
    <property type="component" value="Unassembled WGS sequence"/>
</dbReference>
<gene>
    <name evidence="1" type="ORF">GPUH_LOCUS19463</name>
</gene>
<reference evidence="1 2" key="2">
    <citation type="submission" date="2018-11" db="EMBL/GenBank/DDBJ databases">
        <authorList>
            <consortium name="Pathogen Informatics"/>
        </authorList>
    </citation>
    <scope>NUCLEOTIDE SEQUENCE [LARGE SCALE GENOMIC DNA]</scope>
</reference>
<accession>A0A183EES2</accession>